<dbReference type="Gene3D" id="3.40.50.410">
    <property type="entry name" value="von Willebrand factor, type A domain"/>
    <property type="match status" value="1"/>
</dbReference>
<feature type="domain" description="RING-type" evidence="6">
    <location>
        <begin position="4"/>
        <end position="48"/>
    </location>
</feature>
<dbReference type="PROSITE" id="PS50234">
    <property type="entry name" value="VWFA"/>
    <property type="match status" value="1"/>
</dbReference>
<dbReference type="GO" id="GO:0031145">
    <property type="term" value="P:anaphase-promoting complex-dependent catabolic process"/>
    <property type="evidence" value="ECO:0007669"/>
    <property type="project" value="InterPro"/>
</dbReference>
<dbReference type="PANTHER" id="PTHR10579:SF43">
    <property type="entry name" value="ZINC FINGER (C3HC4-TYPE RING FINGER) FAMILY PROTEIN"/>
    <property type="match status" value="1"/>
</dbReference>
<keyword evidence="4" id="KW-0479">Metal-binding</keyword>
<evidence type="ECO:0000256" key="4">
    <source>
        <dbReference type="PROSITE-ProRule" id="PRU00175"/>
    </source>
</evidence>
<dbReference type="GO" id="GO:0061630">
    <property type="term" value="F:ubiquitin protein ligase activity"/>
    <property type="evidence" value="ECO:0007669"/>
    <property type="project" value="InterPro"/>
</dbReference>
<reference evidence="8" key="1">
    <citation type="submission" date="2022-03" db="EMBL/GenBank/DDBJ databases">
        <title>A functionally conserved STORR gene fusion in Papaver species that diverged 16.8 million years ago.</title>
        <authorList>
            <person name="Catania T."/>
        </authorList>
    </citation>
    <scope>NUCLEOTIDE SEQUENCE</scope>
    <source>
        <strain evidence="8">S-191538</strain>
    </source>
</reference>
<dbReference type="Proteomes" id="UP001177140">
    <property type="component" value="Unassembled WGS sequence"/>
</dbReference>
<dbReference type="InterPro" id="IPR002035">
    <property type="entry name" value="VWF_A"/>
</dbReference>
<dbReference type="SMART" id="SM00184">
    <property type="entry name" value="RING"/>
    <property type="match status" value="1"/>
</dbReference>
<keyword evidence="3" id="KW-0131">Cell cycle</keyword>
<dbReference type="AlphaFoldDB" id="A0AA41SCE5"/>
<feature type="region of interest" description="Disordered" evidence="5">
    <location>
        <begin position="560"/>
        <end position="581"/>
    </location>
</feature>
<comment type="caution">
    <text evidence="8">The sequence shown here is derived from an EMBL/GenBank/DDBJ whole genome shotgun (WGS) entry which is preliminary data.</text>
</comment>
<gene>
    <name evidence="8" type="ORF">MKW94_023574</name>
</gene>
<dbReference type="GO" id="GO:0051301">
    <property type="term" value="P:cell division"/>
    <property type="evidence" value="ECO:0007669"/>
    <property type="project" value="UniProtKB-KW"/>
</dbReference>
<organism evidence="8 9">
    <name type="scientific">Papaver nudicaule</name>
    <name type="common">Iceland poppy</name>
    <dbReference type="NCBI Taxonomy" id="74823"/>
    <lineage>
        <taxon>Eukaryota</taxon>
        <taxon>Viridiplantae</taxon>
        <taxon>Streptophyta</taxon>
        <taxon>Embryophyta</taxon>
        <taxon>Tracheophyta</taxon>
        <taxon>Spermatophyta</taxon>
        <taxon>Magnoliopsida</taxon>
        <taxon>Ranunculales</taxon>
        <taxon>Papaveraceae</taxon>
        <taxon>Papaveroideae</taxon>
        <taxon>Papaver</taxon>
    </lineage>
</organism>
<evidence type="ECO:0000256" key="2">
    <source>
        <dbReference type="ARBA" id="ARBA00022618"/>
    </source>
</evidence>
<dbReference type="CDD" id="cd01466">
    <property type="entry name" value="vWA_C3HC4_type"/>
    <property type="match status" value="1"/>
</dbReference>
<evidence type="ECO:0000256" key="1">
    <source>
        <dbReference type="ARBA" id="ARBA00013928"/>
    </source>
</evidence>
<keyword evidence="4" id="KW-0863">Zinc-finger</keyword>
<proteinExistence type="predicted"/>
<name>A0AA41SCE5_PAPNU</name>
<dbReference type="Pfam" id="PF12861">
    <property type="entry name" value="zf-ANAPC11"/>
    <property type="match status" value="1"/>
</dbReference>
<evidence type="ECO:0000313" key="8">
    <source>
        <dbReference type="EMBL" id="MCL7033449.1"/>
    </source>
</evidence>
<dbReference type="InterPro" id="IPR032838">
    <property type="entry name" value="Vwaint_dom"/>
</dbReference>
<dbReference type="InterPro" id="IPR024991">
    <property type="entry name" value="RING-H2_APC11"/>
</dbReference>
<dbReference type="GO" id="GO:0005680">
    <property type="term" value="C:anaphase-promoting complex"/>
    <property type="evidence" value="ECO:0007669"/>
    <property type="project" value="InterPro"/>
</dbReference>
<feature type="domain" description="VWFA" evidence="7">
    <location>
        <begin position="157"/>
        <end position="325"/>
    </location>
</feature>
<dbReference type="InterPro" id="IPR036465">
    <property type="entry name" value="vWFA_dom_sf"/>
</dbReference>
<evidence type="ECO:0000256" key="3">
    <source>
        <dbReference type="ARBA" id="ARBA00022776"/>
    </source>
</evidence>
<dbReference type="Pfam" id="PF14624">
    <property type="entry name" value="Vwaint"/>
    <property type="match status" value="1"/>
</dbReference>
<dbReference type="EMBL" id="JAJJMA010134648">
    <property type="protein sequence ID" value="MCL7033449.1"/>
    <property type="molecule type" value="Genomic_DNA"/>
</dbReference>
<dbReference type="Gene3D" id="3.30.40.10">
    <property type="entry name" value="Zinc/RING finger domain, C3HC4 (zinc finger)"/>
    <property type="match status" value="1"/>
</dbReference>
<dbReference type="PANTHER" id="PTHR10579">
    <property type="entry name" value="CALCIUM-ACTIVATED CHLORIDE CHANNEL REGULATOR"/>
    <property type="match status" value="1"/>
</dbReference>
<evidence type="ECO:0000259" key="7">
    <source>
        <dbReference type="PROSITE" id="PS50234"/>
    </source>
</evidence>
<keyword evidence="4" id="KW-0862">Zinc</keyword>
<keyword evidence="2" id="KW-0132">Cell division</keyword>
<evidence type="ECO:0000256" key="5">
    <source>
        <dbReference type="SAM" id="MobiDB-lite"/>
    </source>
</evidence>
<dbReference type="InterPro" id="IPR051266">
    <property type="entry name" value="CLCR"/>
</dbReference>
<sequence>MSICRLCNGSMVVGDGNAMFSGECSHSFHFNCIVTYANLGNKDCPVCRAVWKNIPSNGPAPNPYSGPAPYGPPPPPIWNWEFKPQTPSSEPLIFNDDDQLDIQSRNFSPNNNSIIRSLNIKTHTEFPAVPRSSSQENFHILVNLKSHVSDSCRAPIDLVTVLDVSYSMEGRKLQLLKQAMGFVIENLGPSDRLSIITFSTNARRLFPLLLMTDSGKIRALEAVNSLAVISETNIVEGLKKGAKVIEDRAHKNPVCSIMLLSDGQDSFTKTINIKEISRLQIPVHTFGFGADHDPVMLHSIAVGSKGTFSFLEDEGIIQDAFAQRIGGLFSVAVQDVKVHIQSLDPNLCVSQLKAGGYSTDLTGDKKTGSVDIGDLYAGEERDFLVLLNVPVVADGNSNDPMKLVSVRCSYKNPFTKESVTTEAVEVKLRRPEMVANEDMVVSIEVDRQKNRLQAAEAMSNSRAAAERGDLPRARSIINSCMMQMEDTVSMHAHDEVSVCLASDLEGVQQRMQTPSMYAATGRAHLFAGMSSHLTQKAAARGNSTDCIYQTAPMMNMVQLSRASRPNSSPTDSTHKNSQQEGALCRDLIDFTSSLV</sequence>
<keyword evidence="9" id="KW-1185">Reference proteome</keyword>
<protein>
    <recommendedName>
        <fullName evidence="1">Anaphase-promoting complex subunit 11</fullName>
    </recommendedName>
</protein>
<dbReference type="Pfam" id="PF00092">
    <property type="entry name" value="VWA"/>
    <property type="match status" value="1"/>
</dbReference>
<dbReference type="PROSITE" id="PS50089">
    <property type="entry name" value="ZF_RING_2"/>
    <property type="match status" value="1"/>
</dbReference>
<accession>A0AA41SCE5</accession>
<dbReference type="SUPFAM" id="SSF57850">
    <property type="entry name" value="RING/U-box"/>
    <property type="match status" value="1"/>
</dbReference>
<dbReference type="InterPro" id="IPR013083">
    <property type="entry name" value="Znf_RING/FYVE/PHD"/>
</dbReference>
<dbReference type="SMART" id="SM00327">
    <property type="entry name" value="VWA"/>
    <property type="match status" value="1"/>
</dbReference>
<dbReference type="GO" id="GO:0097602">
    <property type="term" value="F:cullin family protein binding"/>
    <property type="evidence" value="ECO:0007669"/>
    <property type="project" value="InterPro"/>
</dbReference>
<evidence type="ECO:0000313" key="9">
    <source>
        <dbReference type="Proteomes" id="UP001177140"/>
    </source>
</evidence>
<feature type="compositionally biased region" description="Polar residues" evidence="5">
    <location>
        <begin position="560"/>
        <end position="580"/>
    </location>
</feature>
<dbReference type="InterPro" id="IPR001841">
    <property type="entry name" value="Znf_RING"/>
</dbReference>
<evidence type="ECO:0000259" key="6">
    <source>
        <dbReference type="PROSITE" id="PS50089"/>
    </source>
</evidence>
<keyword evidence="3" id="KW-0498">Mitosis</keyword>
<dbReference type="GO" id="GO:0008270">
    <property type="term" value="F:zinc ion binding"/>
    <property type="evidence" value="ECO:0007669"/>
    <property type="project" value="UniProtKB-KW"/>
</dbReference>
<dbReference type="SUPFAM" id="SSF53300">
    <property type="entry name" value="vWA-like"/>
    <property type="match status" value="1"/>
</dbReference>